<accession>A0A0D2B888</accession>
<feature type="signal peptide" evidence="2">
    <location>
        <begin position="1"/>
        <end position="20"/>
    </location>
</feature>
<feature type="region of interest" description="Disordered" evidence="1">
    <location>
        <begin position="508"/>
        <end position="532"/>
    </location>
</feature>
<gene>
    <name evidence="3" type="ORF">PV08_07905</name>
</gene>
<protein>
    <recommendedName>
        <fullName evidence="5">Transcription factor domain-containing protein</fullName>
    </recommendedName>
</protein>
<keyword evidence="2" id="KW-0732">Signal</keyword>
<dbReference type="GeneID" id="27334988"/>
<reference evidence="3 4" key="1">
    <citation type="submission" date="2015-01" db="EMBL/GenBank/DDBJ databases">
        <title>The Genome Sequence of Exophiala spinifera CBS89968.</title>
        <authorList>
            <consortium name="The Broad Institute Genomics Platform"/>
            <person name="Cuomo C."/>
            <person name="de Hoog S."/>
            <person name="Gorbushina A."/>
            <person name="Stielow B."/>
            <person name="Teixiera M."/>
            <person name="Abouelleil A."/>
            <person name="Chapman S.B."/>
            <person name="Priest M."/>
            <person name="Young S.K."/>
            <person name="Wortman J."/>
            <person name="Nusbaum C."/>
            <person name="Birren B."/>
        </authorList>
    </citation>
    <scope>NUCLEOTIDE SEQUENCE [LARGE SCALE GENOMIC DNA]</scope>
    <source>
        <strain evidence="3 4">CBS 89968</strain>
    </source>
</reference>
<feature type="chain" id="PRO_5002238958" description="Transcription factor domain-containing protein" evidence="2">
    <location>
        <begin position="21"/>
        <end position="613"/>
    </location>
</feature>
<evidence type="ECO:0000256" key="2">
    <source>
        <dbReference type="SAM" id="SignalP"/>
    </source>
</evidence>
<sequence>MWHIFSSIFETAVGVWVGSGCCPFPGLPDGSRTIISRLFVSLDEWACPCPHHITGPEKVFTTERTDCVRADKVVNHALGAAVHAFSVRWLPLLVGERIREDLLNTLSRRLWHDARTKVLSVLQRRCFRSVLALYVFGMTPIPPGTEDSPEARGSLGEVCIDTALRQLQYLTASKDLSCFSSASIARQPANSKIPGHERLYRDDDGYRLRETLSCWAGFVFDTSAALSTGRPSVLYAGVFAFAQDKTVQLLRSSIRQFHNNTEQWRLSGFDVTNQRAITIIQSASACKGLLWKAIACLREALSYNYDNPVVTQACTAILDIRQIFETTYAPLLAACKRALLFLTEEAQLHWYLLALHYQLGMLILFDTLKKCSKSHMLPDCDRLQCHAVQETVEVVSFGMQSKVMLQDVFRSHLPQRRQGTVVSLLSIDPYPHHVATALDLVANYLVESFQNGNVQQQTLHRILQISTEALKQVPQCSESLQTIRDNMSDRLGSLLDAQSEMVTGFIEHSSEPSPGGTAGVAQNGAGNFDFSNSPTNAGLDATAAYPSGNGARPCIHTPLDMSVASFEQWDWNSFAEAHLDFDDHGESMFLSEHGLLGVCGNINHPIHSEVPTN</sequence>
<organism evidence="3 4">
    <name type="scientific">Exophiala spinifera</name>
    <dbReference type="NCBI Taxonomy" id="91928"/>
    <lineage>
        <taxon>Eukaryota</taxon>
        <taxon>Fungi</taxon>
        <taxon>Dikarya</taxon>
        <taxon>Ascomycota</taxon>
        <taxon>Pezizomycotina</taxon>
        <taxon>Eurotiomycetes</taxon>
        <taxon>Chaetothyriomycetidae</taxon>
        <taxon>Chaetothyriales</taxon>
        <taxon>Herpotrichiellaceae</taxon>
        <taxon>Exophiala</taxon>
    </lineage>
</organism>
<dbReference type="OrthoDB" id="5958943at2759"/>
<keyword evidence="4" id="KW-1185">Reference proteome</keyword>
<dbReference type="VEuPathDB" id="FungiDB:PV08_07905"/>
<proteinExistence type="predicted"/>
<dbReference type="AlphaFoldDB" id="A0A0D2B888"/>
<dbReference type="Proteomes" id="UP000053328">
    <property type="component" value="Unassembled WGS sequence"/>
</dbReference>
<evidence type="ECO:0000313" key="3">
    <source>
        <dbReference type="EMBL" id="KIW15118.1"/>
    </source>
</evidence>
<dbReference type="STRING" id="91928.A0A0D2B888"/>
<evidence type="ECO:0000256" key="1">
    <source>
        <dbReference type="SAM" id="MobiDB-lite"/>
    </source>
</evidence>
<evidence type="ECO:0000313" key="4">
    <source>
        <dbReference type="Proteomes" id="UP000053328"/>
    </source>
</evidence>
<name>A0A0D2B888_9EURO</name>
<evidence type="ECO:0008006" key="5">
    <source>
        <dbReference type="Google" id="ProtNLM"/>
    </source>
</evidence>
<dbReference type="RefSeq" id="XP_016235334.1">
    <property type="nucleotide sequence ID" value="XM_016382232.1"/>
</dbReference>
<dbReference type="EMBL" id="KN847496">
    <property type="protein sequence ID" value="KIW15118.1"/>
    <property type="molecule type" value="Genomic_DNA"/>
</dbReference>
<dbReference type="HOGENOM" id="CLU_017201_0_0_1"/>